<keyword evidence="3" id="KW-1185">Reference proteome</keyword>
<evidence type="ECO:0000259" key="1">
    <source>
        <dbReference type="PROSITE" id="PS51186"/>
    </source>
</evidence>
<sequence>MSSPTYAIETERLRLREATLNDADLALQIYNSPGFIEFVGDRGLRTTDDAKAYLEKNLLGSYAKNGFGLYIVELKASGEPVGMCGLVDRPGLDAPDIGFTFLPDHMRMGYGYESAAAVLDYGRNKLGMTRILAIVDPKNAKSIGLIEKLGMVFDRKIQLPGDDERISQYTTI</sequence>
<accession>A0A1G6ZKL5</accession>
<dbReference type="GO" id="GO:0016747">
    <property type="term" value="F:acyltransferase activity, transferring groups other than amino-acyl groups"/>
    <property type="evidence" value="ECO:0007669"/>
    <property type="project" value="InterPro"/>
</dbReference>
<dbReference type="STRING" id="637679.GCA_001550055_02004"/>
<evidence type="ECO:0000313" key="2">
    <source>
        <dbReference type="EMBL" id="SDE03070.1"/>
    </source>
</evidence>
<evidence type="ECO:0000313" key="3">
    <source>
        <dbReference type="Proteomes" id="UP000183685"/>
    </source>
</evidence>
<reference evidence="2 3" key="1">
    <citation type="submission" date="2016-10" db="EMBL/GenBank/DDBJ databases">
        <authorList>
            <person name="de Groot N.N."/>
        </authorList>
    </citation>
    <scope>NUCLEOTIDE SEQUENCE [LARGE SCALE GENOMIC DNA]</scope>
    <source>
        <strain evidence="2 3">CGMCC 1.9109</strain>
    </source>
</reference>
<dbReference type="Proteomes" id="UP000183685">
    <property type="component" value="Unassembled WGS sequence"/>
</dbReference>
<dbReference type="EMBL" id="FNAK01000004">
    <property type="protein sequence ID" value="SDE03070.1"/>
    <property type="molecule type" value="Genomic_DNA"/>
</dbReference>
<feature type="domain" description="N-acetyltransferase" evidence="1">
    <location>
        <begin position="13"/>
        <end position="172"/>
    </location>
</feature>
<dbReference type="PANTHER" id="PTHR43792">
    <property type="entry name" value="GNAT FAMILY, PUTATIVE (AFU_ORTHOLOGUE AFUA_3G00765)-RELATED-RELATED"/>
    <property type="match status" value="1"/>
</dbReference>
<keyword evidence="2" id="KW-0808">Transferase</keyword>
<name>A0A1G6ZKL5_9PROT</name>
<dbReference type="SUPFAM" id="SSF55729">
    <property type="entry name" value="Acyl-CoA N-acyltransferases (Nat)"/>
    <property type="match status" value="1"/>
</dbReference>
<protein>
    <submittedName>
        <fullName evidence="2">Protein N-acetyltransferase, RimJ/RimL family</fullName>
    </submittedName>
</protein>
<dbReference type="InterPro" id="IPR000182">
    <property type="entry name" value="GNAT_dom"/>
</dbReference>
<dbReference type="InterPro" id="IPR016181">
    <property type="entry name" value="Acyl_CoA_acyltransferase"/>
</dbReference>
<gene>
    <name evidence="2" type="ORF">SAMN04488071_1851</name>
</gene>
<proteinExistence type="predicted"/>
<dbReference type="RefSeq" id="WP_068304481.1">
    <property type="nucleotide sequence ID" value="NZ_FNAK01000004.1"/>
</dbReference>
<dbReference type="OrthoDB" id="6293260at2"/>
<dbReference type="InterPro" id="IPR051531">
    <property type="entry name" value="N-acetyltransferase"/>
</dbReference>
<dbReference type="PROSITE" id="PS51186">
    <property type="entry name" value="GNAT"/>
    <property type="match status" value="1"/>
</dbReference>
<dbReference type="Gene3D" id="3.40.630.30">
    <property type="match status" value="1"/>
</dbReference>
<dbReference type="AlphaFoldDB" id="A0A1G6ZKL5"/>
<organism evidence="2 3">
    <name type="scientific">Kordiimonas lacus</name>
    <dbReference type="NCBI Taxonomy" id="637679"/>
    <lineage>
        <taxon>Bacteria</taxon>
        <taxon>Pseudomonadati</taxon>
        <taxon>Pseudomonadota</taxon>
        <taxon>Alphaproteobacteria</taxon>
        <taxon>Kordiimonadales</taxon>
        <taxon>Kordiimonadaceae</taxon>
        <taxon>Kordiimonas</taxon>
    </lineage>
</organism>
<dbReference type="Pfam" id="PF13302">
    <property type="entry name" value="Acetyltransf_3"/>
    <property type="match status" value="1"/>
</dbReference>
<dbReference type="PANTHER" id="PTHR43792:SF1">
    <property type="entry name" value="N-ACETYLTRANSFERASE DOMAIN-CONTAINING PROTEIN"/>
    <property type="match status" value="1"/>
</dbReference>